<dbReference type="RefSeq" id="WP_086953498.1">
    <property type="nucleotide sequence ID" value="NZ_CAWNQC010000252.1"/>
</dbReference>
<dbReference type="InterPro" id="IPR038643">
    <property type="entry name" value="PliI_sf"/>
</dbReference>
<dbReference type="Proteomes" id="UP000224871">
    <property type="component" value="Unassembled WGS sequence"/>
</dbReference>
<dbReference type="PROSITE" id="PS51257">
    <property type="entry name" value="PROKAR_LIPOPROTEIN"/>
    <property type="match status" value="1"/>
</dbReference>
<dbReference type="CDD" id="cd09632">
    <property type="entry name" value="PliI_like"/>
    <property type="match status" value="1"/>
</dbReference>
<keyword evidence="1" id="KW-0732">Signal</keyword>
<name>A0A1N6MZ18_9GAMM</name>
<dbReference type="OrthoDB" id="8455654at2"/>
<gene>
    <name evidence="2" type="ORF">Xinn_03265</name>
    <name evidence="3" type="ORF">XIS1_510019</name>
</gene>
<feature type="chain" id="PRO_5012545972" evidence="1">
    <location>
        <begin position="27"/>
        <end position="154"/>
    </location>
</feature>
<reference evidence="4" key="1">
    <citation type="submission" date="2016-12" db="EMBL/GenBank/DDBJ databases">
        <authorList>
            <person name="Gaudriault S."/>
        </authorList>
    </citation>
    <scope>NUCLEOTIDE SEQUENCE [LARGE SCALE GENOMIC DNA]</scope>
    <source>
        <strain evidence="4">HGB1681 (deposited as PTA-6826 in the American Type Culture Collection)</strain>
    </source>
</reference>
<dbReference type="EMBL" id="NIBU01000053">
    <property type="protein sequence ID" value="PHM30494.1"/>
    <property type="molecule type" value="Genomic_DNA"/>
</dbReference>
<evidence type="ECO:0000313" key="2">
    <source>
        <dbReference type="EMBL" id="PHM30494.1"/>
    </source>
</evidence>
<keyword evidence="5" id="KW-1185">Reference proteome</keyword>
<evidence type="ECO:0000313" key="3">
    <source>
        <dbReference type="EMBL" id="SIP74085.1"/>
    </source>
</evidence>
<dbReference type="Proteomes" id="UP000196435">
    <property type="component" value="Unassembled WGS sequence"/>
</dbReference>
<dbReference type="InterPro" id="IPR031948">
    <property type="entry name" value="PliI"/>
</dbReference>
<dbReference type="EMBL" id="FTLG01000194">
    <property type="protein sequence ID" value="SIP74085.1"/>
    <property type="molecule type" value="Genomic_DNA"/>
</dbReference>
<protein>
    <submittedName>
        <fullName evidence="3">Uncharacterized protein</fullName>
    </submittedName>
</protein>
<sequence length="154" mass="16936">MLIVKRIKFSVFATLFTLILSCPAFAKNGVLISLPDKKFAVISTGDLESASIGSYSIAIFKDKELTEFISGAIFSRDGSIFEDNGKPRITFADINGDGNKELIVSKLTAGSGNYLEVDALKITDKDVRLLTRINTNSTNNIIKLLRKHCKKEQC</sequence>
<reference evidence="3" key="2">
    <citation type="submission" date="2016-12" db="EMBL/GenBank/DDBJ databases">
        <authorList>
            <person name="Song W.-J."/>
            <person name="Kurnit D.M."/>
        </authorList>
    </citation>
    <scope>NUCLEOTIDE SEQUENCE [LARGE SCALE GENOMIC DNA]</scope>
    <source>
        <strain evidence="3">HGB1681</strain>
    </source>
</reference>
<organism evidence="3 4">
    <name type="scientific">Xenorhabdus innexi</name>
    <dbReference type="NCBI Taxonomy" id="290109"/>
    <lineage>
        <taxon>Bacteria</taxon>
        <taxon>Pseudomonadati</taxon>
        <taxon>Pseudomonadota</taxon>
        <taxon>Gammaproteobacteria</taxon>
        <taxon>Enterobacterales</taxon>
        <taxon>Morganellaceae</taxon>
        <taxon>Xenorhabdus</taxon>
    </lineage>
</organism>
<feature type="signal peptide" evidence="1">
    <location>
        <begin position="1"/>
        <end position="26"/>
    </location>
</feature>
<dbReference type="Pfam" id="PF16743">
    <property type="entry name" value="PliI"/>
    <property type="match status" value="1"/>
</dbReference>
<reference evidence="2 5" key="3">
    <citation type="journal article" date="2017" name="Nat. Microbiol.">
        <title>Natural product diversity associated with the nematode symbionts Photorhabdus and Xenorhabdus.</title>
        <authorList>
            <person name="Tobias N.J."/>
            <person name="Wolff H."/>
            <person name="Djahanschiri B."/>
            <person name="Grundmann F."/>
            <person name="Kronenwerth M."/>
            <person name="Shi Y.M."/>
            <person name="Simonyi S."/>
            <person name="Grun P."/>
            <person name="Shapiro-Ilan D."/>
            <person name="Pidot S.J."/>
            <person name="Stinear T.P."/>
            <person name="Ebersberger I."/>
            <person name="Bode H.B."/>
        </authorList>
    </citation>
    <scope>NUCLEOTIDE SEQUENCE [LARGE SCALE GENOMIC DNA]</scope>
    <source>
        <strain evidence="2 5">DSM 16336</strain>
    </source>
</reference>
<accession>A0A1N6MZ18</accession>
<proteinExistence type="predicted"/>
<evidence type="ECO:0000256" key="1">
    <source>
        <dbReference type="SAM" id="SignalP"/>
    </source>
</evidence>
<dbReference type="Gene3D" id="2.40.128.460">
    <property type="entry name" value="Periplasmic lysozyme inhibitor of I-type lysozyme"/>
    <property type="match status" value="1"/>
</dbReference>
<dbReference type="AlphaFoldDB" id="A0A1N6MZ18"/>
<evidence type="ECO:0000313" key="4">
    <source>
        <dbReference type="Proteomes" id="UP000196435"/>
    </source>
</evidence>
<evidence type="ECO:0000313" key="5">
    <source>
        <dbReference type="Proteomes" id="UP000224871"/>
    </source>
</evidence>